<dbReference type="InterPro" id="IPR008965">
    <property type="entry name" value="CBM2/CBM3_carb-bd_dom_sf"/>
</dbReference>
<dbReference type="EC" id="3.2.1.4" evidence="8"/>
<evidence type="ECO:0000256" key="7">
    <source>
        <dbReference type="PROSITE-ProRule" id="PRU10060"/>
    </source>
</evidence>
<dbReference type="Gene3D" id="1.50.10.10">
    <property type="match status" value="1"/>
</dbReference>
<feature type="chain" id="PRO_5044950506" description="Endoglucanase" evidence="8">
    <location>
        <begin position="25"/>
        <end position="853"/>
    </location>
</feature>
<keyword evidence="8" id="KW-0732">Signal</keyword>
<feature type="active site" evidence="6">
    <location>
        <position position="669"/>
    </location>
</feature>
<organism evidence="11 12">
    <name type="scientific">Streptosporangium brasiliense</name>
    <dbReference type="NCBI Taxonomy" id="47480"/>
    <lineage>
        <taxon>Bacteria</taxon>
        <taxon>Bacillati</taxon>
        <taxon>Actinomycetota</taxon>
        <taxon>Actinomycetes</taxon>
        <taxon>Streptosporangiales</taxon>
        <taxon>Streptosporangiaceae</taxon>
        <taxon>Streptosporangium</taxon>
    </lineage>
</organism>
<dbReference type="InterPro" id="IPR018221">
    <property type="entry name" value="Glyco_hydro_9_His_AS"/>
</dbReference>
<reference evidence="11 12" key="1">
    <citation type="submission" date="2023-07" db="EMBL/GenBank/DDBJ databases">
        <title>Sequencing the genomes of 1000 actinobacteria strains.</title>
        <authorList>
            <person name="Klenk H.-P."/>
        </authorList>
    </citation>
    <scope>NUCLEOTIDE SEQUENCE [LARGE SCALE GENOMIC DNA]</scope>
    <source>
        <strain evidence="11 12">DSM 44109</strain>
    </source>
</reference>
<dbReference type="Pfam" id="PF00759">
    <property type="entry name" value="Glyco_hydro_9"/>
    <property type="match status" value="1"/>
</dbReference>
<dbReference type="InterPro" id="IPR008928">
    <property type="entry name" value="6-hairpin_glycosidase_sf"/>
</dbReference>
<evidence type="ECO:0000256" key="8">
    <source>
        <dbReference type="RuleBase" id="RU361166"/>
    </source>
</evidence>
<proteinExistence type="inferred from homology"/>
<keyword evidence="4 6" id="KW-0326">Glycosidase</keyword>
<dbReference type="InterPro" id="IPR003305">
    <property type="entry name" value="CenC_carb-bd"/>
</dbReference>
<keyword evidence="2 6" id="KW-0378">Hydrolase</keyword>
<dbReference type="Gene3D" id="2.60.40.290">
    <property type="match status" value="1"/>
</dbReference>
<dbReference type="SUPFAM" id="SSF49785">
    <property type="entry name" value="Galactose-binding domain-like"/>
    <property type="match status" value="1"/>
</dbReference>
<name>A0ABT9R7T6_9ACTN</name>
<evidence type="ECO:0000313" key="12">
    <source>
        <dbReference type="Proteomes" id="UP001230426"/>
    </source>
</evidence>
<evidence type="ECO:0000259" key="10">
    <source>
        <dbReference type="PROSITE" id="PS51173"/>
    </source>
</evidence>
<dbReference type="Gene3D" id="2.60.120.260">
    <property type="entry name" value="Galactose-binding domain-like"/>
    <property type="match status" value="1"/>
</dbReference>
<dbReference type="PROSITE" id="PS00592">
    <property type="entry name" value="GH9_2"/>
    <property type="match status" value="1"/>
</dbReference>
<dbReference type="Proteomes" id="UP001230426">
    <property type="component" value="Unassembled WGS sequence"/>
</dbReference>
<dbReference type="InterPro" id="IPR012291">
    <property type="entry name" value="CBM2_carb-bd_dom_sf"/>
</dbReference>
<evidence type="ECO:0000313" key="11">
    <source>
        <dbReference type="EMBL" id="MDP9865303.1"/>
    </source>
</evidence>
<feature type="signal peptide" evidence="8">
    <location>
        <begin position="1"/>
        <end position="24"/>
    </location>
</feature>
<evidence type="ECO:0000256" key="2">
    <source>
        <dbReference type="ARBA" id="ARBA00022801"/>
    </source>
</evidence>
<dbReference type="InterPro" id="IPR001919">
    <property type="entry name" value="CBD2"/>
</dbReference>
<comment type="caution">
    <text evidence="11">The sequence shown here is derived from an EMBL/GenBank/DDBJ whole genome shotgun (WGS) entry which is preliminary data.</text>
</comment>
<dbReference type="InterPro" id="IPR001701">
    <property type="entry name" value="Glyco_hydro_9"/>
</dbReference>
<dbReference type="Gene3D" id="2.60.40.10">
    <property type="entry name" value="Immunoglobulins"/>
    <property type="match status" value="1"/>
</dbReference>
<dbReference type="PROSITE" id="PS00698">
    <property type="entry name" value="GH9_3"/>
    <property type="match status" value="1"/>
</dbReference>
<evidence type="ECO:0000256" key="3">
    <source>
        <dbReference type="ARBA" id="ARBA00023277"/>
    </source>
</evidence>
<evidence type="ECO:0000256" key="4">
    <source>
        <dbReference type="ARBA" id="ARBA00023295"/>
    </source>
</evidence>
<dbReference type="SUPFAM" id="SSF48208">
    <property type="entry name" value="Six-hairpin glycosidases"/>
    <property type="match status" value="1"/>
</dbReference>
<dbReference type="InterPro" id="IPR033126">
    <property type="entry name" value="Glyco_hydro_9_Asp/Glu_AS"/>
</dbReference>
<dbReference type="EMBL" id="JAUSRB010000002">
    <property type="protein sequence ID" value="MDP9865303.1"/>
    <property type="molecule type" value="Genomic_DNA"/>
</dbReference>
<comment type="similarity">
    <text evidence="1 6 8">Belongs to the glycosyl hydrolase 9 (cellulase E) family.</text>
</comment>
<dbReference type="SUPFAM" id="SSF49384">
    <property type="entry name" value="Carbohydrate-binding domain"/>
    <property type="match status" value="1"/>
</dbReference>
<dbReference type="Pfam" id="PF00553">
    <property type="entry name" value="CBM_2"/>
    <property type="match status" value="1"/>
</dbReference>
<keyword evidence="5 6" id="KW-0624">Polysaccharide degradation</keyword>
<feature type="active site" evidence="7">
    <location>
        <position position="726"/>
    </location>
</feature>
<evidence type="ECO:0000256" key="6">
    <source>
        <dbReference type="PROSITE-ProRule" id="PRU10059"/>
    </source>
</evidence>
<dbReference type="CDD" id="cd02850">
    <property type="entry name" value="E_set_Cellulase_N"/>
    <property type="match status" value="1"/>
</dbReference>
<comment type="catalytic activity">
    <reaction evidence="8">
        <text>Endohydrolysis of (1-&gt;4)-beta-D-glucosidic linkages in cellulose, lichenin and cereal beta-D-glucans.</text>
        <dbReference type="EC" id="3.2.1.4"/>
    </reaction>
</comment>
<gene>
    <name evidence="11" type="ORF">J2S55_004569</name>
</gene>
<dbReference type="InterPro" id="IPR008979">
    <property type="entry name" value="Galactose-bd-like_sf"/>
</dbReference>
<keyword evidence="8" id="KW-0136">Cellulose degradation</keyword>
<feature type="domain" description="CBM2" evidence="10">
    <location>
        <begin position="744"/>
        <end position="853"/>
    </location>
</feature>
<sequence>MIRPPAWLALAVAAAMVTPPSSPAAATAAPGPSPAAADGPEQIVNGTFDTGTAPWWSTANTTLEADGGRLCADVPGGTANPWDVIVGQNGIPLVKDETYRYSFFGVATPGRVAKALIQLPADPYTQYLSANPELSVSGNAYTYTFTSPVDLPDAQVAFQLGGSATPWRFCVDDVSLRGGAEPDVHRPDTGPRVRVNMAGYLPTGPKNATLVTDRTEAVTWRLKKGSAVVATGATTPRGVDGSSGQNVHSIDFGSVTAPGTGYTLEADGETSRPFDLDGGLYGRLRTDALKFYYPQRSGIEILDSLRPGYGRPAGHVGAAPNQGDTSVPCRPGVCDYSLDVRGGWYDAGDHGKYVVNGGVSVHQLMSEFERGMTKGAFEDGELDIPESGNGVPDILDEARWEQEFMLSMQVPDGRPHAGMAHHKIHDASWTGLPLLPHLDPQRRELHPPSTAATLNLAATAAQAARLFAPYDAAFAARNLAAARRAWAAAVAEPARYADPADGVGGGAYSDGDVTDEFYWAAAELYLTTGEKEFRDQVLASPHHTGDIWRERGFDWGNTAQLGRLDLATVPSELPDRAAVQASVLAGADKYLAVQRAHPYGLPYNPPDFDWGSNNLVLNNMVVMATAHDLSGQAKYRDGVLEGMDYLLGRNALNQSYVTGYGEVASRNQHSRWYAHQLDAALPNPPRGTLAGGPNSGIQDPVAQAKLRGCKPQFCYIDDIESWSTNELTINWNSPLAWISAFVADVTPAAPCKVTYTRHGVWPDGFTAQVTVRNTGTEAVDGWTLKWSFLGGRRVGDGWSASITQEGATVTAENLSWNRRIRPGGSVTFGFTGRSAPGADPVPERFLLNGALCR</sequence>
<accession>A0ABT9R7T6</accession>
<dbReference type="SMART" id="SM00637">
    <property type="entry name" value="CBD_II"/>
    <property type="match status" value="1"/>
</dbReference>
<feature type="region of interest" description="Disordered" evidence="9">
    <location>
        <begin position="21"/>
        <end position="40"/>
    </location>
</feature>
<feature type="active site" evidence="7">
    <location>
        <position position="717"/>
    </location>
</feature>
<evidence type="ECO:0000256" key="9">
    <source>
        <dbReference type="SAM" id="MobiDB-lite"/>
    </source>
</evidence>
<keyword evidence="3 6" id="KW-0119">Carbohydrate metabolism</keyword>
<dbReference type="Pfam" id="PF02018">
    <property type="entry name" value="CBM_4_9"/>
    <property type="match status" value="1"/>
</dbReference>
<evidence type="ECO:0000256" key="5">
    <source>
        <dbReference type="ARBA" id="ARBA00023326"/>
    </source>
</evidence>
<keyword evidence="12" id="KW-1185">Reference proteome</keyword>
<dbReference type="PANTHER" id="PTHR22298">
    <property type="entry name" value="ENDO-1,4-BETA-GLUCANASE"/>
    <property type="match status" value="1"/>
</dbReference>
<dbReference type="PROSITE" id="PS51173">
    <property type="entry name" value="CBM2"/>
    <property type="match status" value="1"/>
</dbReference>
<dbReference type="InterPro" id="IPR004197">
    <property type="entry name" value="Cellulase_Ig-like"/>
</dbReference>
<dbReference type="InterPro" id="IPR013783">
    <property type="entry name" value="Ig-like_fold"/>
</dbReference>
<dbReference type="Pfam" id="PF02927">
    <property type="entry name" value="CelD_N"/>
    <property type="match status" value="1"/>
</dbReference>
<dbReference type="GO" id="GO:0008810">
    <property type="term" value="F:cellulase activity"/>
    <property type="evidence" value="ECO:0007669"/>
    <property type="project" value="UniProtKB-EC"/>
</dbReference>
<protein>
    <recommendedName>
        <fullName evidence="8">Endoglucanase</fullName>
        <ecNumber evidence="8">3.2.1.4</ecNumber>
    </recommendedName>
</protein>
<evidence type="ECO:0000256" key="1">
    <source>
        <dbReference type="ARBA" id="ARBA00007072"/>
    </source>
</evidence>
<dbReference type="InterPro" id="IPR014756">
    <property type="entry name" value="Ig_E-set"/>
</dbReference>
<dbReference type="InterPro" id="IPR012341">
    <property type="entry name" value="6hp_glycosidase-like_sf"/>
</dbReference>
<dbReference type="SUPFAM" id="SSF81296">
    <property type="entry name" value="E set domains"/>
    <property type="match status" value="1"/>
</dbReference>